<organism evidence="12 13">
    <name type="scientific">Rubroshorea leprosula</name>
    <dbReference type="NCBI Taxonomy" id="152421"/>
    <lineage>
        <taxon>Eukaryota</taxon>
        <taxon>Viridiplantae</taxon>
        <taxon>Streptophyta</taxon>
        <taxon>Embryophyta</taxon>
        <taxon>Tracheophyta</taxon>
        <taxon>Spermatophyta</taxon>
        <taxon>Magnoliopsida</taxon>
        <taxon>eudicotyledons</taxon>
        <taxon>Gunneridae</taxon>
        <taxon>Pentapetalae</taxon>
        <taxon>rosids</taxon>
        <taxon>malvids</taxon>
        <taxon>Malvales</taxon>
        <taxon>Dipterocarpaceae</taxon>
        <taxon>Rubroshorea</taxon>
    </lineage>
</organism>
<evidence type="ECO:0000256" key="9">
    <source>
        <dbReference type="SAM" id="MobiDB-lite"/>
    </source>
</evidence>
<evidence type="ECO:0000313" key="13">
    <source>
        <dbReference type="Proteomes" id="UP001054252"/>
    </source>
</evidence>
<keyword evidence="5" id="KW-0493">Microtubule</keyword>
<evidence type="ECO:0000256" key="8">
    <source>
        <dbReference type="SAM" id="Coils"/>
    </source>
</evidence>
<evidence type="ECO:0000256" key="6">
    <source>
        <dbReference type="ARBA" id="ARBA00023212"/>
    </source>
</evidence>
<dbReference type="PANTHER" id="PTHR14326:SF44">
    <property type="entry name" value="TARGETING PROTEIN FOR XKLP2"/>
    <property type="match status" value="1"/>
</dbReference>
<dbReference type="GO" id="GO:0060236">
    <property type="term" value="P:regulation of mitotic spindle organization"/>
    <property type="evidence" value="ECO:0007669"/>
    <property type="project" value="InterPro"/>
</dbReference>
<feature type="compositionally biased region" description="Low complexity" evidence="9">
    <location>
        <begin position="23"/>
        <end position="32"/>
    </location>
</feature>
<feature type="region of interest" description="Disordered" evidence="9">
    <location>
        <begin position="1"/>
        <end position="33"/>
    </location>
</feature>
<dbReference type="AlphaFoldDB" id="A0AAV5I2H5"/>
<evidence type="ECO:0000259" key="10">
    <source>
        <dbReference type="Pfam" id="PF06886"/>
    </source>
</evidence>
<feature type="compositionally biased region" description="Polar residues" evidence="9">
    <location>
        <begin position="1"/>
        <end position="15"/>
    </location>
</feature>
<evidence type="ECO:0000313" key="12">
    <source>
        <dbReference type="EMBL" id="GKU93102.1"/>
    </source>
</evidence>
<evidence type="ECO:0000256" key="4">
    <source>
        <dbReference type="ARBA" id="ARBA00022490"/>
    </source>
</evidence>
<keyword evidence="6" id="KW-0206">Cytoskeleton</keyword>
<proteinExistence type="inferred from homology"/>
<dbReference type="EMBL" id="BPVZ01000006">
    <property type="protein sequence ID" value="GKU93102.1"/>
    <property type="molecule type" value="Genomic_DNA"/>
</dbReference>
<keyword evidence="7" id="KW-0539">Nucleus</keyword>
<evidence type="ECO:0000256" key="1">
    <source>
        <dbReference type="ARBA" id="ARBA00004123"/>
    </source>
</evidence>
<accession>A0AAV5I2H5</accession>
<dbReference type="GO" id="GO:0005880">
    <property type="term" value="C:nuclear microtubule"/>
    <property type="evidence" value="ECO:0007669"/>
    <property type="project" value="TreeGrafter"/>
</dbReference>
<dbReference type="Pfam" id="PF06886">
    <property type="entry name" value="TPX2"/>
    <property type="match status" value="1"/>
</dbReference>
<evidence type="ECO:0000256" key="3">
    <source>
        <dbReference type="ARBA" id="ARBA00005885"/>
    </source>
</evidence>
<evidence type="ECO:0000256" key="2">
    <source>
        <dbReference type="ARBA" id="ARBA00004186"/>
    </source>
</evidence>
<dbReference type="Proteomes" id="UP001054252">
    <property type="component" value="Unassembled WGS sequence"/>
</dbReference>
<dbReference type="GO" id="GO:0008017">
    <property type="term" value="F:microtubule binding"/>
    <property type="evidence" value="ECO:0007669"/>
    <property type="project" value="TreeGrafter"/>
</dbReference>
<comment type="similarity">
    <text evidence="3">Belongs to the TPX2 family.</text>
</comment>
<keyword evidence="13" id="KW-1185">Reference proteome</keyword>
<dbReference type="InterPro" id="IPR009675">
    <property type="entry name" value="TPX2_fam"/>
</dbReference>
<comment type="subcellular location">
    <subcellularLocation>
        <location evidence="2">Cytoplasm</location>
        <location evidence="2">Cytoskeleton</location>
        <location evidence="2">Spindle</location>
    </subcellularLocation>
    <subcellularLocation>
        <location evidence="1">Nucleus</location>
    </subcellularLocation>
</comment>
<feature type="coiled-coil region" evidence="8">
    <location>
        <begin position="129"/>
        <end position="156"/>
    </location>
</feature>
<evidence type="ECO:0000256" key="7">
    <source>
        <dbReference type="ARBA" id="ARBA00023242"/>
    </source>
</evidence>
<reference evidence="12 13" key="1">
    <citation type="journal article" date="2021" name="Commun. Biol.">
        <title>The genome of Shorea leprosula (Dipterocarpaceae) highlights the ecological relevance of drought in aseasonal tropical rainforests.</title>
        <authorList>
            <person name="Ng K.K.S."/>
            <person name="Kobayashi M.J."/>
            <person name="Fawcett J.A."/>
            <person name="Hatakeyama M."/>
            <person name="Paape T."/>
            <person name="Ng C.H."/>
            <person name="Ang C.C."/>
            <person name="Tnah L.H."/>
            <person name="Lee C.T."/>
            <person name="Nishiyama T."/>
            <person name="Sese J."/>
            <person name="O'Brien M.J."/>
            <person name="Copetti D."/>
            <person name="Mohd Noor M.I."/>
            <person name="Ong R.C."/>
            <person name="Putra M."/>
            <person name="Sireger I.Z."/>
            <person name="Indrioko S."/>
            <person name="Kosugi Y."/>
            <person name="Izuno A."/>
            <person name="Isagi Y."/>
            <person name="Lee S.L."/>
            <person name="Shimizu K.K."/>
        </authorList>
    </citation>
    <scope>NUCLEOTIDE SEQUENCE [LARGE SCALE GENOMIC DNA]</scope>
    <source>
        <strain evidence="12">214</strain>
    </source>
</reference>
<gene>
    <name evidence="12" type="ORF">SLEP1_g6730</name>
</gene>
<dbReference type="Pfam" id="PF12214">
    <property type="entry name" value="TPX2_importin"/>
    <property type="match status" value="1"/>
</dbReference>
<evidence type="ECO:0000259" key="11">
    <source>
        <dbReference type="Pfam" id="PF12214"/>
    </source>
</evidence>
<keyword evidence="4" id="KW-0963">Cytoplasm</keyword>
<feature type="domain" description="TPX2 central" evidence="11">
    <location>
        <begin position="3"/>
        <end position="78"/>
    </location>
</feature>
<dbReference type="InterPro" id="IPR027329">
    <property type="entry name" value="TPX2_C"/>
</dbReference>
<evidence type="ECO:0000256" key="5">
    <source>
        <dbReference type="ARBA" id="ARBA00022701"/>
    </source>
</evidence>
<sequence length="288" mass="33116">MARANQNAETSSIASTEVPRQGQSAESQSSIELEQEELEKAAKFKARPLNKKIFEGKGELGISCHEKKQVTIPQEFHFATNERIPAAAAVVNLFDKLSLKSEPRHDPITKYTIPNPFHLHTESLSHPQDQNLLESLVRHEEEMQREMEERWRKEKEEAQMRLFKAQPILKEDQIPVPEKVRKPLTQVQELHVDHRAVDRAEFDQRIKEKEMIGREGIEAIEKDNGSACKTCPKIWKSFLPTEVYQGNYKAKITKSTCSSKKRTKKNGGFTHCNFQPCHSSEMVWVSDL</sequence>
<dbReference type="GO" id="GO:0030295">
    <property type="term" value="F:protein kinase activator activity"/>
    <property type="evidence" value="ECO:0007669"/>
    <property type="project" value="TreeGrafter"/>
</dbReference>
<dbReference type="InterPro" id="IPR027330">
    <property type="entry name" value="TPX2_central_dom"/>
</dbReference>
<dbReference type="PANTHER" id="PTHR14326">
    <property type="entry name" value="TARGETING PROTEIN FOR XKLP2"/>
    <property type="match status" value="1"/>
</dbReference>
<comment type="caution">
    <text evidence="12">The sequence shown here is derived from an EMBL/GenBank/DDBJ whole genome shotgun (WGS) entry which is preliminary data.</text>
</comment>
<protein>
    <submittedName>
        <fullName evidence="12">Uncharacterized protein</fullName>
    </submittedName>
</protein>
<name>A0AAV5I2H5_9ROSI</name>
<dbReference type="GO" id="GO:0005819">
    <property type="term" value="C:spindle"/>
    <property type="evidence" value="ECO:0007669"/>
    <property type="project" value="UniProtKB-SubCell"/>
</dbReference>
<keyword evidence="8" id="KW-0175">Coiled coil</keyword>
<dbReference type="GO" id="GO:0090307">
    <property type="term" value="P:mitotic spindle assembly"/>
    <property type="evidence" value="ECO:0007669"/>
    <property type="project" value="TreeGrafter"/>
</dbReference>
<feature type="domain" description="TPX2 C-terminal" evidence="10">
    <location>
        <begin position="189"/>
        <end position="213"/>
    </location>
</feature>